<comment type="function">
    <text evidence="1">Nitronate monooxygenase that uses molecular oxygen to catalyze the oxidative denitrification of alkyl nitronates. Acts on propionate 3-nitronate (P3N), the presumed physiological substrate. Probably functions in the detoxification of P3N, a metabolic poison produced by plants and fungi as a defense mechanism.</text>
</comment>
<dbReference type="CDD" id="cd04730">
    <property type="entry name" value="NPD_like"/>
    <property type="match status" value="1"/>
</dbReference>
<dbReference type="InterPro" id="IPR013785">
    <property type="entry name" value="Aldolase_TIM"/>
</dbReference>
<protein>
    <recommendedName>
        <fullName evidence="2">Probable nitronate monooxygenase</fullName>
    </recommendedName>
</protein>
<dbReference type="PANTHER" id="PTHR32332">
    <property type="entry name" value="2-NITROPROPANE DIOXYGENASE"/>
    <property type="match status" value="1"/>
</dbReference>
<name>A0A1Z5H558_9LACO</name>
<dbReference type="InterPro" id="IPR004136">
    <property type="entry name" value="NMO"/>
</dbReference>
<dbReference type="EMBL" id="BCMJ01000002">
    <property type="protein sequence ID" value="GAT18430.1"/>
    <property type="molecule type" value="Genomic_DNA"/>
</dbReference>
<dbReference type="Pfam" id="PF03060">
    <property type="entry name" value="NMO"/>
    <property type="match status" value="1"/>
</dbReference>
<evidence type="ECO:0000256" key="2">
    <source>
        <dbReference type="ARBA" id="ARBA00013457"/>
    </source>
</evidence>
<gene>
    <name evidence="6" type="primary">fabK_1</name>
    <name evidence="6" type="ORF">IWT5_00704</name>
</gene>
<dbReference type="RefSeq" id="WP_180245645.1">
    <property type="nucleotide sequence ID" value="NZ_BCMJ01000002.1"/>
</dbReference>
<dbReference type="Proteomes" id="UP000223370">
    <property type="component" value="Unassembled WGS sequence"/>
</dbReference>
<keyword evidence="3" id="KW-0285">Flavoprotein</keyword>
<evidence type="ECO:0000256" key="3">
    <source>
        <dbReference type="ARBA" id="ARBA00022630"/>
    </source>
</evidence>
<keyword evidence="7" id="KW-1185">Reference proteome</keyword>
<accession>A0A1Z5H558</accession>
<dbReference type="AlphaFoldDB" id="A0A1Z5H558"/>
<keyword evidence="5" id="KW-0560">Oxidoreductase</keyword>
<sequence>MTNRVAQILKIEKPIIQGPLLWLTDAKLVAAVSNAGGLGVIGFNAGQTTVTRSLDETIERTRNEIRKTRQLTDKPFGLNLAMSNNPNDTFFEPTLQLMIDEQVPVAICVGDFNADQVTKVKAAGITVVFRPITPTVEITKQAEATGVDIFVATGFDEGGTIPTKVIGTLSAVPMVVDAANDMPVMAAGGIVDARTAKAVFALGAEGLYAGTAFMMSEESRLAENIKALALKADADDLVMYRTLPAYYRSLPGELPDKLVQMDTKGASREEISKASSAGDGMRIGMLEGDLTKGYASFGLGISQIKKIEPVSVIMDRLNAGVPVEN</sequence>
<organism evidence="6 7">
    <name type="scientific">Secundilactobacillus silagincola</name>
    <dbReference type="NCBI Taxonomy" id="1714681"/>
    <lineage>
        <taxon>Bacteria</taxon>
        <taxon>Bacillati</taxon>
        <taxon>Bacillota</taxon>
        <taxon>Bacilli</taxon>
        <taxon>Lactobacillales</taxon>
        <taxon>Lactobacillaceae</taxon>
        <taxon>Secundilactobacillus</taxon>
    </lineage>
</organism>
<dbReference type="SUPFAM" id="SSF51412">
    <property type="entry name" value="Inosine monophosphate dehydrogenase (IMPDH)"/>
    <property type="match status" value="1"/>
</dbReference>
<dbReference type="PANTHER" id="PTHR32332:SF20">
    <property type="entry name" value="2-NITROPROPANE DIOXYGENASE-LIKE PROTEIN"/>
    <property type="match status" value="1"/>
</dbReference>
<dbReference type="GO" id="GO:0018580">
    <property type="term" value="F:nitronate monooxygenase activity"/>
    <property type="evidence" value="ECO:0007669"/>
    <property type="project" value="InterPro"/>
</dbReference>
<reference evidence="6 7" key="1">
    <citation type="submission" date="2015-11" db="EMBL/GenBank/DDBJ databases">
        <title>Draft genome sequences of new species of the genus Lactobacillus isolated from orchardgrass silage.</title>
        <authorList>
            <person name="Tohno M."/>
            <person name="Tanizawa Y."/>
            <person name="Arita M."/>
        </authorList>
    </citation>
    <scope>NUCLEOTIDE SEQUENCE [LARGE SCALE GENOMIC DNA]</scope>
    <source>
        <strain evidence="6 7">IWT5</strain>
    </source>
</reference>
<comment type="caution">
    <text evidence="6">The sequence shown here is derived from an EMBL/GenBank/DDBJ whole genome shotgun (WGS) entry which is preliminary data.</text>
</comment>
<evidence type="ECO:0000313" key="6">
    <source>
        <dbReference type="EMBL" id="GAT18430.1"/>
    </source>
</evidence>
<evidence type="ECO:0000256" key="1">
    <source>
        <dbReference type="ARBA" id="ARBA00003535"/>
    </source>
</evidence>
<evidence type="ECO:0000313" key="7">
    <source>
        <dbReference type="Proteomes" id="UP000223370"/>
    </source>
</evidence>
<proteinExistence type="predicted"/>
<dbReference type="Gene3D" id="3.20.20.70">
    <property type="entry name" value="Aldolase class I"/>
    <property type="match status" value="1"/>
</dbReference>
<evidence type="ECO:0000256" key="4">
    <source>
        <dbReference type="ARBA" id="ARBA00022643"/>
    </source>
</evidence>
<keyword evidence="4" id="KW-0288">FMN</keyword>
<evidence type="ECO:0000256" key="5">
    <source>
        <dbReference type="ARBA" id="ARBA00023002"/>
    </source>
</evidence>